<dbReference type="AlphaFoldDB" id="W4M1U2"/>
<name>W4M1U2_9BACT</name>
<feature type="domain" description="N-acetyltransferase" evidence="1">
    <location>
        <begin position="42"/>
        <end position="143"/>
    </location>
</feature>
<sequence length="191" mass="22008">MREQVQNQTMLRCVTNPSDTELWTWWETMQDDSAGRQWFSDAFPKTYADFVARFVSGMERCILFCDGDQVAGGYWLHDMVDADPDYPPYAWVRAHVAPAYRSHLMAEAWPVVCSIFEQWGYRHLFAATHVDNKPALACLTKTMQFTWVGDYPDFCFFDGKLGACTVYSRYAEDVGLAMRDAKLRTEHLLAA</sequence>
<proteinExistence type="predicted"/>
<evidence type="ECO:0000313" key="2">
    <source>
        <dbReference type="EMBL" id="ETX04170.1"/>
    </source>
</evidence>
<dbReference type="GO" id="GO:0016747">
    <property type="term" value="F:acyltransferase activity, transferring groups other than amino-acyl groups"/>
    <property type="evidence" value="ECO:0007669"/>
    <property type="project" value="InterPro"/>
</dbReference>
<evidence type="ECO:0000313" key="3">
    <source>
        <dbReference type="Proteomes" id="UP000019140"/>
    </source>
</evidence>
<accession>W4M1U2</accession>
<dbReference type="Gene3D" id="3.40.630.30">
    <property type="match status" value="1"/>
</dbReference>
<dbReference type="Pfam" id="PF00583">
    <property type="entry name" value="Acetyltransf_1"/>
    <property type="match status" value="1"/>
</dbReference>
<dbReference type="InterPro" id="IPR000182">
    <property type="entry name" value="GNAT_dom"/>
</dbReference>
<organism evidence="2 3">
    <name type="scientific">Candidatus Entotheonella gemina</name>
    <dbReference type="NCBI Taxonomy" id="1429439"/>
    <lineage>
        <taxon>Bacteria</taxon>
        <taxon>Pseudomonadati</taxon>
        <taxon>Nitrospinota/Tectimicrobiota group</taxon>
        <taxon>Candidatus Tectimicrobiota</taxon>
        <taxon>Candidatus Entotheonellia</taxon>
        <taxon>Candidatus Entotheonellales</taxon>
        <taxon>Candidatus Entotheonellaceae</taxon>
        <taxon>Candidatus Entotheonella</taxon>
    </lineage>
</organism>
<keyword evidence="3" id="KW-1185">Reference proteome</keyword>
<comment type="caution">
    <text evidence="2">The sequence shown here is derived from an EMBL/GenBank/DDBJ whole genome shotgun (WGS) entry which is preliminary data.</text>
</comment>
<protein>
    <recommendedName>
        <fullName evidence="1">N-acetyltransferase domain-containing protein</fullName>
    </recommendedName>
</protein>
<gene>
    <name evidence="2" type="ORF">ETSY2_30315</name>
</gene>
<evidence type="ECO:0000259" key="1">
    <source>
        <dbReference type="Pfam" id="PF00583"/>
    </source>
</evidence>
<dbReference type="SUPFAM" id="SSF55729">
    <property type="entry name" value="Acyl-CoA N-acyltransferases (Nat)"/>
    <property type="match status" value="1"/>
</dbReference>
<dbReference type="HOGENOM" id="CLU_1419147_0_0_7"/>
<dbReference type="EMBL" id="AZHX01001285">
    <property type="protein sequence ID" value="ETX04170.1"/>
    <property type="molecule type" value="Genomic_DNA"/>
</dbReference>
<reference evidence="2 3" key="1">
    <citation type="journal article" date="2014" name="Nature">
        <title>An environmental bacterial taxon with a large and distinct metabolic repertoire.</title>
        <authorList>
            <person name="Wilson M.C."/>
            <person name="Mori T."/>
            <person name="Ruckert C."/>
            <person name="Uria A.R."/>
            <person name="Helf M.J."/>
            <person name="Takada K."/>
            <person name="Gernert C."/>
            <person name="Steffens U.A."/>
            <person name="Heycke N."/>
            <person name="Schmitt S."/>
            <person name="Rinke C."/>
            <person name="Helfrich E.J."/>
            <person name="Brachmann A.O."/>
            <person name="Gurgui C."/>
            <person name="Wakimoto T."/>
            <person name="Kracht M."/>
            <person name="Crusemann M."/>
            <person name="Hentschel U."/>
            <person name="Abe I."/>
            <person name="Matsunaga S."/>
            <person name="Kalinowski J."/>
            <person name="Takeyama H."/>
            <person name="Piel J."/>
        </authorList>
    </citation>
    <scope>NUCLEOTIDE SEQUENCE [LARGE SCALE GENOMIC DNA]</scope>
    <source>
        <strain evidence="3">TSY2</strain>
    </source>
</reference>
<dbReference type="InterPro" id="IPR016181">
    <property type="entry name" value="Acyl_CoA_acyltransferase"/>
</dbReference>
<dbReference type="Proteomes" id="UP000019140">
    <property type="component" value="Unassembled WGS sequence"/>
</dbReference>